<keyword evidence="3 5" id="KW-1133">Transmembrane helix</keyword>
<dbReference type="Pfam" id="PF04991">
    <property type="entry name" value="LicD"/>
    <property type="match status" value="1"/>
</dbReference>
<comment type="caution">
    <text evidence="7">The sequence shown here is derived from an EMBL/GenBank/DDBJ whole genome shotgun (WGS) entry which is preliminary data.</text>
</comment>
<reference evidence="7 8" key="1">
    <citation type="submission" date="2024-05" db="EMBL/GenBank/DDBJ databases">
        <title>Long read based assembly of the Candida bracarensis genome reveals expanded adhesin content.</title>
        <authorList>
            <person name="Marcet-Houben M."/>
            <person name="Ksiezopolska E."/>
            <person name="Gabaldon T."/>
        </authorList>
    </citation>
    <scope>NUCLEOTIDE SEQUENCE [LARGE SCALE GENOMIC DNA]</scope>
    <source>
        <strain evidence="7 8">CBM6</strain>
    </source>
</reference>
<evidence type="ECO:0000259" key="6">
    <source>
        <dbReference type="Pfam" id="PF04991"/>
    </source>
</evidence>
<evidence type="ECO:0000256" key="3">
    <source>
        <dbReference type="ARBA" id="ARBA00022989"/>
    </source>
</evidence>
<keyword evidence="8" id="KW-1185">Reference proteome</keyword>
<feature type="domain" description="LicD/FKTN/FKRP nucleotidyltransferase" evidence="6">
    <location>
        <begin position="512"/>
        <end position="758"/>
    </location>
</feature>
<feature type="transmembrane region" description="Helical" evidence="5">
    <location>
        <begin position="12"/>
        <end position="32"/>
    </location>
</feature>
<comment type="subcellular location">
    <subcellularLocation>
        <location evidence="1">Membrane</location>
        <topology evidence="1">Single-pass membrane protein</topology>
    </subcellularLocation>
</comment>
<evidence type="ECO:0000256" key="5">
    <source>
        <dbReference type="SAM" id="Phobius"/>
    </source>
</evidence>
<organism evidence="7 8">
    <name type="scientific">Nakaseomyces bracarensis</name>
    <dbReference type="NCBI Taxonomy" id="273131"/>
    <lineage>
        <taxon>Eukaryota</taxon>
        <taxon>Fungi</taxon>
        <taxon>Dikarya</taxon>
        <taxon>Ascomycota</taxon>
        <taxon>Saccharomycotina</taxon>
        <taxon>Saccharomycetes</taxon>
        <taxon>Saccharomycetales</taxon>
        <taxon>Saccharomycetaceae</taxon>
        <taxon>Nakaseomyces</taxon>
    </lineage>
</organism>
<dbReference type="PANTHER" id="PTHR15407">
    <property type="entry name" value="FUKUTIN-RELATED"/>
    <property type="match status" value="1"/>
</dbReference>
<name>A0ABR4NSD5_9SACH</name>
<proteinExistence type="predicted"/>
<keyword evidence="4 5" id="KW-0472">Membrane</keyword>
<gene>
    <name evidence="7" type="ORF">RNJ44_00362</name>
</gene>
<sequence length="1013" mass="118206">MTEKHSLIIPRSVVRVVITLITTGLLVSVILLTTSNKHDNKVLEMTNEWLVPASASIYSKLGSFVGYDSRKTDLVEELKENPGALELAKKIYHRYKFDSSPEWVTKYTLKKNLLRYSAGPRKGENIPSLDKIGFYDFDPRLTWSVYLHHLLNTTSPEYEDDETSIMSFSWYDWSDFHEVNNVLAASVSSLPCNFVLESAFDREYINMIEAENGEPLFNYERNKYFQESWYKQERKLSDFHKKNKITDFCEPFNVSKHYALELTNTPKHLLNSSLFTQMHPPFYVKQPHDVLRPEVYQLQARIFMWSTLPSPTSLTILDGIEGSYQIPINTTNRLNLAQSGLLQSFVNNKTQEAKDRAQKAKWTEPETQDIDIEFNHVDLFEDFLKSDKLKKFKLHIPETIGYSLKNDDYIEVNEEDFDFDPIAKIAELEEYDKLDKLDQQEKNYLDSLRYSIELNPATQPKYFQEARGVRQYNDLGHHRDKRFFYGDNLIHDKHEYALRMNTMIRTFQKFAAANGIISWLSHGTLYGYLYNGVTFPWDDDFDLQMPIKHLNLLAQHFNQSLILEDPREGNGRYLVDVSSSITIRTRGNGNNNIDARFIDIDTGMYIDLTGLSVSMAPLKGEWKDRIDKIINEKEMKLYANPENNTSIEVLEKMHKFEMTPLQMYDYSISRKNEFTRKELLEINNGKDTDIREAEHAKWRPQKLNALDRLALNRKLKVYNCRNNHFILLSDLSPLRNSLFHGVPALVPKMHVAILKVEYSLPKQYGYLTYKDNTYVPEFRLWFKENQLKKYANINKWYAKLKSIGNKITESSIRKLTNITTTDIKVMYANMVRMHDADLLSIQYNGFNCTSYRIKELGIIYDQSLTLVWKQKFLHELRKHVAPKITSPGKDAFLFGYERELWKGITKNMPPATVKFVENSVHLDIYKDLINWSDQVSSEKLPMFNVTVENPDSILQYHYNNTGPINLNMNTIGHNYFGGQGVSWTQRQDVRLFNSDISLGTLSNYNLIDSTVKT</sequence>
<dbReference type="InterPro" id="IPR009644">
    <property type="entry name" value="FKTN/MNN4/W02B3.4-1"/>
</dbReference>
<evidence type="ECO:0000256" key="4">
    <source>
        <dbReference type="ARBA" id="ARBA00023136"/>
    </source>
</evidence>
<dbReference type="EMBL" id="JBEVYD010000007">
    <property type="protein sequence ID" value="KAL3231327.1"/>
    <property type="molecule type" value="Genomic_DNA"/>
</dbReference>
<evidence type="ECO:0000313" key="8">
    <source>
        <dbReference type="Proteomes" id="UP001623330"/>
    </source>
</evidence>
<evidence type="ECO:0000256" key="1">
    <source>
        <dbReference type="ARBA" id="ARBA00004167"/>
    </source>
</evidence>
<dbReference type="Proteomes" id="UP001623330">
    <property type="component" value="Unassembled WGS sequence"/>
</dbReference>
<evidence type="ECO:0000256" key="2">
    <source>
        <dbReference type="ARBA" id="ARBA00022692"/>
    </source>
</evidence>
<accession>A0ABR4NSD5</accession>
<dbReference type="InterPro" id="IPR007074">
    <property type="entry name" value="LicD/FKTN/FKRP_NTP_transf"/>
</dbReference>
<protein>
    <submittedName>
        <fullName evidence="7">Protein MNN4</fullName>
    </submittedName>
</protein>
<keyword evidence="2 5" id="KW-0812">Transmembrane</keyword>
<dbReference type="PANTHER" id="PTHR15407:SF28">
    <property type="entry name" value="RIBITOL-5-PHOSPHATE TRANSFERASE FKTN"/>
    <property type="match status" value="1"/>
</dbReference>
<evidence type="ECO:0000313" key="7">
    <source>
        <dbReference type="EMBL" id="KAL3231327.1"/>
    </source>
</evidence>